<dbReference type="Pfam" id="PF07676">
    <property type="entry name" value="PD40"/>
    <property type="match status" value="2"/>
</dbReference>
<evidence type="ECO:0000256" key="2">
    <source>
        <dbReference type="ARBA" id="ARBA00023136"/>
    </source>
</evidence>
<evidence type="ECO:0000256" key="1">
    <source>
        <dbReference type="ARBA" id="ARBA00004442"/>
    </source>
</evidence>
<sequence length="809" mass="88553">MNSRLSLAVCWLLLLVGPVSLAQSAAKRADQQFAQLAYAQAAELYEKAIQEVQLPTEAEIRQVRAKLGYCYRQLRDTHNAERVYRDLIGGGQLPAEYNDAYLHFAQALASNGKYKEAQEAYETYGSIQTTDSRGPRFSKLYRDVSALTGNAGSYRVDFLDLNTRDAEFSPMIYRGGLVFVTSSKADNGIRRVFKWDNTPFLDLHYLPELSAVKGTTAASLGAGNSSRRQLRTQSYRPLGRDDFTASTSNDSRTVGVYGGSQVAAGEGYGMVPVSESDQFSQSLNSKYHEGPATFSSDGSRVIFTRNNYNNGQSATSKDGVNKLKLYTAKQVSGVWSDIEEMPFNSDEFSTGHPALSRDNQRLYFASDMPGGLGGTDIYVSTWEGTRWSAPVNLGADVNSKGNELFPFIDEKGNLYFSSDGLPGLGDLDLFYVEMGLDGKATKNVRNLGEPLNSAKDDFGIVTDGDRKTGYFSSNRKNGGADDDIYRFSREGSLYPCRQLTVNVFDEVTKNPLPNAKVILQGGEPGNDRKELQTDANGDIKICVDAESELTLVAMHDGYLDTKVGFATHNMQDDQPSRLEVALSHPTILPALPAKAVTTAEAPVGTVVQQQGKVVNQKDNMPVQGVKITLEDQCNGGSQQMVSDGNGLYSFTTVLGCEYKLEAVHKNMACLGVIIAADGSGTPNLTMLSAGDILRIDNILYDLGKSKIRPDAAKELDRVVYMLNRYPNMHIEMRSHTDSRATTVYNKTLSTNRAKAAVAYMATKGIAKARMQATGYGESELLNNCADGVKCTEVQHQLNRRTEIKILSID</sequence>
<keyword evidence="2 4" id="KW-0472">Membrane</keyword>
<evidence type="ECO:0000313" key="7">
    <source>
        <dbReference type="EMBL" id="MBO0952290.1"/>
    </source>
</evidence>
<dbReference type="InterPro" id="IPR011990">
    <property type="entry name" value="TPR-like_helical_dom_sf"/>
</dbReference>
<dbReference type="InterPro" id="IPR006664">
    <property type="entry name" value="OMP_bac"/>
</dbReference>
<dbReference type="PROSITE" id="PS51123">
    <property type="entry name" value="OMPA_2"/>
    <property type="match status" value="1"/>
</dbReference>
<reference evidence="7 8" key="1">
    <citation type="submission" date="2021-03" db="EMBL/GenBank/DDBJ databases">
        <title>Fibrella sp. HMF5405 genome sequencing and assembly.</title>
        <authorList>
            <person name="Kang H."/>
            <person name="Kim H."/>
            <person name="Bae S."/>
            <person name="Joh K."/>
        </authorList>
    </citation>
    <scope>NUCLEOTIDE SEQUENCE [LARGE SCALE GENOMIC DNA]</scope>
    <source>
        <strain evidence="7 8">HMF5405</strain>
    </source>
</reference>
<dbReference type="PRINTS" id="PR01021">
    <property type="entry name" value="OMPADOMAIN"/>
</dbReference>
<evidence type="ECO:0000313" key="8">
    <source>
        <dbReference type="Proteomes" id="UP000664628"/>
    </source>
</evidence>
<dbReference type="InterPro" id="IPR050330">
    <property type="entry name" value="Bact_OuterMem_StrucFunc"/>
</dbReference>
<dbReference type="SUPFAM" id="SSF82171">
    <property type="entry name" value="DPP6 N-terminal domain-like"/>
    <property type="match status" value="1"/>
</dbReference>
<dbReference type="EMBL" id="JAFMYW010000011">
    <property type="protein sequence ID" value="MBO0952290.1"/>
    <property type="molecule type" value="Genomic_DNA"/>
</dbReference>
<evidence type="ECO:0000259" key="6">
    <source>
        <dbReference type="PROSITE" id="PS51123"/>
    </source>
</evidence>
<dbReference type="InterPro" id="IPR006665">
    <property type="entry name" value="OmpA-like"/>
</dbReference>
<dbReference type="Gene3D" id="3.30.1330.60">
    <property type="entry name" value="OmpA-like domain"/>
    <property type="match status" value="1"/>
</dbReference>
<dbReference type="Gene3D" id="2.60.40.1120">
    <property type="entry name" value="Carboxypeptidase-like, regulatory domain"/>
    <property type="match status" value="1"/>
</dbReference>
<dbReference type="Pfam" id="PF00691">
    <property type="entry name" value="OmpA"/>
    <property type="match status" value="1"/>
</dbReference>
<comment type="caution">
    <text evidence="7">The sequence shown here is derived from an EMBL/GenBank/DDBJ whole genome shotgun (WGS) entry which is preliminary data.</text>
</comment>
<name>A0ABS3JQK2_9BACT</name>
<dbReference type="Proteomes" id="UP000664628">
    <property type="component" value="Unassembled WGS sequence"/>
</dbReference>
<dbReference type="Gene3D" id="1.25.40.10">
    <property type="entry name" value="Tetratricopeptide repeat domain"/>
    <property type="match status" value="1"/>
</dbReference>
<dbReference type="PANTHER" id="PTHR30329">
    <property type="entry name" value="STATOR ELEMENT OF FLAGELLAR MOTOR COMPLEX"/>
    <property type="match status" value="1"/>
</dbReference>
<feature type="signal peptide" evidence="5">
    <location>
        <begin position="1"/>
        <end position="22"/>
    </location>
</feature>
<dbReference type="InterPro" id="IPR055074">
    <property type="entry name" value="NOMO1-3_2nd"/>
</dbReference>
<evidence type="ECO:0000256" key="3">
    <source>
        <dbReference type="ARBA" id="ARBA00023237"/>
    </source>
</evidence>
<keyword evidence="8" id="KW-1185">Reference proteome</keyword>
<dbReference type="RefSeq" id="WP_207332246.1">
    <property type="nucleotide sequence ID" value="NZ_JAFMYW010000011.1"/>
</dbReference>
<comment type="subcellular location">
    <subcellularLocation>
        <location evidence="1">Cell outer membrane</location>
    </subcellularLocation>
</comment>
<keyword evidence="3" id="KW-0998">Cell outer membrane</keyword>
<dbReference type="InterPro" id="IPR011659">
    <property type="entry name" value="WD40"/>
</dbReference>
<gene>
    <name evidence="7" type="ORF">J2I46_27150</name>
</gene>
<evidence type="ECO:0000256" key="5">
    <source>
        <dbReference type="SAM" id="SignalP"/>
    </source>
</evidence>
<accession>A0ABS3JQK2</accession>
<dbReference type="SUPFAM" id="SSF49478">
    <property type="entry name" value="Cna protein B-type domain"/>
    <property type="match status" value="1"/>
</dbReference>
<organism evidence="7 8">
    <name type="scientific">Fibrella forsythiae</name>
    <dbReference type="NCBI Taxonomy" id="2817061"/>
    <lineage>
        <taxon>Bacteria</taxon>
        <taxon>Pseudomonadati</taxon>
        <taxon>Bacteroidota</taxon>
        <taxon>Cytophagia</taxon>
        <taxon>Cytophagales</taxon>
        <taxon>Spirosomataceae</taxon>
        <taxon>Fibrella</taxon>
    </lineage>
</organism>
<dbReference type="Pfam" id="PF22904">
    <property type="entry name" value="NOMO1-like_2nd"/>
    <property type="match status" value="1"/>
</dbReference>
<dbReference type="CDD" id="cd07185">
    <property type="entry name" value="OmpA_C-like"/>
    <property type="match status" value="1"/>
</dbReference>
<dbReference type="SUPFAM" id="SSF48452">
    <property type="entry name" value="TPR-like"/>
    <property type="match status" value="1"/>
</dbReference>
<feature type="chain" id="PRO_5046936588" evidence="5">
    <location>
        <begin position="23"/>
        <end position="809"/>
    </location>
</feature>
<proteinExistence type="predicted"/>
<evidence type="ECO:0000256" key="4">
    <source>
        <dbReference type="PROSITE-ProRule" id="PRU00473"/>
    </source>
</evidence>
<protein>
    <submittedName>
        <fullName evidence="7">OmpA family protein</fullName>
    </submittedName>
</protein>
<dbReference type="InterPro" id="IPR036737">
    <property type="entry name" value="OmpA-like_sf"/>
</dbReference>
<feature type="domain" description="OmpA-like" evidence="6">
    <location>
        <begin position="687"/>
        <end position="809"/>
    </location>
</feature>
<dbReference type="SUPFAM" id="SSF103088">
    <property type="entry name" value="OmpA-like"/>
    <property type="match status" value="1"/>
</dbReference>
<keyword evidence="5" id="KW-0732">Signal</keyword>
<dbReference type="PANTHER" id="PTHR30329:SF21">
    <property type="entry name" value="LIPOPROTEIN YIAD-RELATED"/>
    <property type="match status" value="1"/>
</dbReference>